<feature type="non-terminal residue" evidence="2">
    <location>
        <position position="1"/>
    </location>
</feature>
<dbReference type="Gene3D" id="3.40.50.720">
    <property type="entry name" value="NAD(P)-binding Rossmann-like Domain"/>
    <property type="match status" value="1"/>
</dbReference>
<dbReference type="Proteomes" id="UP000603453">
    <property type="component" value="Unassembled WGS sequence"/>
</dbReference>
<dbReference type="PANTHER" id="PTHR12126">
    <property type="entry name" value="NADH-UBIQUINONE OXIDOREDUCTASE 39 KDA SUBUNIT-RELATED"/>
    <property type="match status" value="1"/>
</dbReference>
<protein>
    <recommendedName>
        <fullName evidence="1">NAD-dependent epimerase/dehydratase domain-containing protein</fullName>
    </recommendedName>
</protein>
<keyword evidence="3" id="KW-1185">Reference proteome</keyword>
<accession>A0A8H7RA51</accession>
<sequence length="252" mass="28202">IMTTLLIIGGTGLVGSSIIRETQKNIHLPSYHNTHILALSRTANAKKSVPGVSFVQGDALDVASLKRSFEANPNVVHTVGTLIEQRKYGDNGTYERMNRDAAINVAHTMASKYDGINRRCFIYFSAGNAPPKYLLNERYIGAKREAERYLLGNKELNEKIRIVVLRPGLIYSYHRRQLMLPLALGLIIGSAILKPLTSYVPSSARYFTDRPISDSEVSHAVFEILDDTEVEGICEIDKIRQLAKAWERKKSL</sequence>
<gene>
    <name evidence="2" type="ORF">INT47_012235</name>
</gene>
<dbReference type="GO" id="GO:0005739">
    <property type="term" value="C:mitochondrion"/>
    <property type="evidence" value="ECO:0007669"/>
    <property type="project" value="TreeGrafter"/>
</dbReference>
<dbReference type="OrthoDB" id="276721at2759"/>
<proteinExistence type="predicted"/>
<evidence type="ECO:0000259" key="1">
    <source>
        <dbReference type="Pfam" id="PF01370"/>
    </source>
</evidence>
<evidence type="ECO:0000313" key="3">
    <source>
        <dbReference type="Proteomes" id="UP000603453"/>
    </source>
</evidence>
<dbReference type="InterPro" id="IPR051207">
    <property type="entry name" value="ComplexI_NDUFA9_subunit"/>
</dbReference>
<dbReference type="AlphaFoldDB" id="A0A8H7RA51"/>
<name>A0A8H7RA51_9FUNG</name>
<dbReference type="EMBL" id="JAEPRD010000026">
    <property type="protein sequence ID" value="KAG2207182.1"/>
    <property type="molecule type" value="Genomic_DNA"/>
</dbReference>
<organism evidence="2 3">
    <name type="scientific">Mucor saturninus</name>
    <dbReference type="NCBI Taxonomy" id="64648"/>
    <lineage>
        <taxon>Eukaryota</taxon>
        <taxon>Fungi</taxon>
        <taxon>Fungi incertae sedis</taxon>
        <taxon>Mucoromycota</taxon>
        <taxon>Mucoromycotina</taxon>
        <taxon>Mucoromycetes</taxon>
        <taxon>Mucorales</taxon>
        <taxon>Mucorineae</taxon>
        <taxon>Mucoraceae</taxon>
        <taxon>Mucor</taxon>
    </lineage>
</organism>
<dbReference type="SUPFAM" id="SSF51735">
    <property type="entry name" value="NAD(P)-binding Rossmann-fold domains"/>
    <property type="match status" value="1"/>
</dbReference>
<dbReference type="GO" id="GO:0044877">
    <property type="term" value="F:protein-containing complex binding"/>
    <property type="evidence" value="ECO:0007669"/>
    <property type="project" value="TreeGrafter"/>
</dbReference>
<feature type="domain" description="NAD-dependent epimerase/dehydratase" evidence="1">
    <location>
        <begin position="6"/>
        <end position="175"/>
    </location>
</feature>
<dbReference type="InterPro" id="IPR001509">
    <property type="entry name" value="Epimerase_deHydtase"/>
</dbReference>
<comment type="caution">
    <text evidence="2">The sequence shown here is derived from an EMBL/GenBank/DDBJ whole genome shotgun (WGS) entry which is preliminary data.</text>
</comment>
<dbReference type="InterPro" id="IPR036291">
    <property type="entry name" value="NAD(P)-bd_dom_sf"/>
</dbReference>
<reference evidence="2" key="1">
    <citation type="submission" date="2020-12" db="EMBL/GenBank/DDBJ databases">
        <title>Metabolic potential, ecology and presence of endohyphal bacteria is reflected in genomic diversity of Mucoromycotina.</title>
        <authorList>
            <person name="Muszewska A."/>
            <person name="Okrasinska A."/>
            <person name="Steczkiewicz K."/>
            <person name="Drgas O."/>
            <person name="Orlowska M."/>
            <person name="Perlinska-Lenart U."/>
            <person name="Aleksandrzak-Piekarczyk T."/>
            <person name="Szatraj K."/>
            <person name="Zielenkiewicz U."/>
            <person name="Pilsyk S."/>
            <person name="Malc E."/>
            <person name="Mieczkowski P."/>
            <person name="Kruszewska J.S."/>
            <person name="Biernat P."/>
            <person name="Pawlowska J."/>
        </authorList>
    </citation>
    <scope>NUCLEOTIDE SEQUENCE</scope>
    <source>
        <strain evidence="2">WA0000017839</strain>
    </source>
</reference>
<dbReference type="PANTHER" id="PTHR12126:SF16">
    <property type="entry name" value="MIOREX COMPLEX COMPONENT 2"/>
    <property type="match status" value="1"/>
</dbReference>
<dbReference type="Pfam" id="PF01370">
    <property type="entry name" value="Epimerase"/>
    <property type="match status" value="1"/>
</dbReference>
<evidence type="ECO:0000313" key="2">
    <source>
        <dbReference type="EMBL" id="KAG2207182.1"/>
    </source>
</evidence>